<keyword evidence="2 4" id="KW-0238">DNA-binding</keyword>
<proteinExistence type="predicted"/>
<evidence type="ECO:0000313" key="6">
    <source>
        <dbReference type="EMBL" id="MBB4969184.1"/>
    </source>
</evidence>
<accession>A0A7W7WZ45</accession>
<dbReference type="GO" id="GO:0003700">
    <property type="term" value="F:DNA-binding transcription factor activity"/>
    <property type="evidence" value="ECO:0007669"/>
    <property type="project" value="TreeGrafter"/>
</dbReference>
<reference evidence="6 7" key="1">
    <citation type="submission" date="2020-08" db="EMBL/GenBank/DDBJ databases">
        <title>Sequencing the genomes of 1000 actinobacteria strains.</title>
        <authorList>
            <person name="Klenk H.-P."/>
        </authorList>
    </citation>
    <scope>NUCLEOTIDE SEQUENCE [LARGE SCALE GENOMIC DNA]</scope>
    <source>
        <strain evidence="6 7">DSM 45084</strain>
    </source>
</reference>
<dbReference type="AlphaFoldDB" id="A0A7W7WZ45"/>
<sequence length="423" mass="45893">MVRQPPSRTRLLRAGRDALLSAGSRILAEGLTIEAIVERAHLTTTTFYNNWPNKDRFGLVGGKEKFLDDLLGTLADGTAYAPLVFPGGTGDPRRLVRDRALQDFRALCADPAARARLFLATFARGHTAALRSARVEYRELSRRTAQACEATLAEWGAVLRKPFGPDSLAVVLTALVEGLALRRVLDPASVPDDLFGDAAVALLGAVVDGGQRDEHVDDVIAPLAEEVSREFHPDRLPDDPEQAVVDAAAHEFAHRGYHGTRLAHIATTAGVDLPTIKRLFPTKADIVAAGLRPSYDEVRKRLSTDVRLERPAPEILVRHLERLALATTAHRAMFDALMVLSTQDDTAREHVPNFPALVTPVIEEGQHAGRFTTALPAAELAALLTDTVLVRSFRRRDHAPTEVTNAVTVLLSGVLNGSPHAPT</sequence>
<dbReference type="Pfam" id="PF00440">
    <property type="entry name" value="TetR_N"/>
    <property type="match status" value="1"/>
</dbReference>
<dbReference type="SUPFAM" id="SSF48498">
    <property type="entry name" value="Tetracyclin repressor-like, C-terminal domain"/>
    <property type="match status" value="2"/>
</dbReference>
<protein>
    <submittedName>
        <fullName evidence="6">AcrR family transcriptional regulator</fullName>
    </submittedName>
</protein>
<evidence type="ECO:0000259" key="5">
    <source>
        <dbReference type="PROSITE" id="PS50977"/>
    </source>
</evidence>
<keyword evidence="1" id="KW-0805">Transcription regulation</keyword>
<keyword evidence="3" id="KW-0804">Transcription</keyword>
<dbReference type="GO" id="GO:0000976">
    <property type="term" value="F:transcription cis-regulatory region binding"/>
    <property type="evidence" value="ECO:0007669"/>
    <property type="project" value="TreeGrafter"/>
</dbReference>
<dbReference type="Gene3D" id="1.10.357.10">
    <property type="entry name" value="Tetracycline Repressor, domain 2"/>
    <property type="match status" value="2"/>
</dbReference>
<evidence type="ECO:0000313" key="7">
    <source>
        <dbReference type="Proteomes" id="UP000542674"/>
    </source>
</evidence>
<feature type="DNA-binding region" description="H-T-H motif" evidence="4">
    <location>
        <begin position="261"/>
        <end position="280"/>
    </location>
</feature>
<keyword evidence="7" id="KW-1185">Reference proteome</keyword>
<dbReference type="PANTHER" id="PTHR30055:SF234">
    <property type="entry name" value="HTH-TYPE TRANSCRIPTIONAL REGULATOR BETI"/>
    <property type="match status" value="1"/>
</dbReference>
<evidence type="ECO:0000256" key="1">
    <source>
        <dbReference type="ARBA" id="ARBA00023015"/>
    </source>
</evidence>
<name>A0A7W7WZ45_9PSEU</name>
<comment type="caution">
    <text evidence="6">The sequence shown here is derived from an EMBL/GenBank/DDBJ whole genome shotgun (WGS) entry which is preliminary data.</text>
</comment>
<feature type="domain" description="HTH tetR-type" evidence="5">
    <location>
        <begin position="238"/>
        <end position="298"/>
    </location>
</feature>
<evidence type="ECO:0000256" key="3">
    <source>
        <dbReference type="ARBA" id="ARBA00023163"/>
    </source>
</evidence>
<evidence type="ECO:0000256" key="4">
    <source>
        <dbReference type="PROSITE-ProRule" id="PRU00335"/>
    </source>
</evidence>
<gene>
    <name evidence="6" type="ORF">F4559_006543</name>
</gene>
<dbReference type="EMBL" id="JACHJS010000001">
    <property type="protein sequence ID" value="MBB4969184.1"/>
    <property type="molecule type" value="Genomic_DNA"/>
</dbReference>
<evidence type="ECO:0000256" key="2">
    <source>
        <dbReference type="ARBA" id="ARBA00023125"/>
    </source>
</evidence>
<dbReference type="PANTHER" id="PTHR30055">
    <property type="entry name" value="HTH-TYPE TRANSCRIPTIONAL REGULATOR RUTR"/>
    <property type="match status" value="1"/>
</dbReference>
<dbReference type="SUPFAM" id="SSF46689">
    <property type="entry name" value="Homeodomain-like"/>
    <property type="match status" value="1"/>
</dbReference>
<dbReference type="InterPro" id="IPR009057">
    <property type="entry name" value="Homeodomain-like_sf"/>
</dbReference>
<dbReference type="InterPro" id="IPR001647">
    <property type="entry name" value="HTH_TetR"/>
</dbReference>
<dbReference type="InterPro" id="IPR036271">
    <property type="entry name" value="Tet_transcr_reg_TetR-rel_C_sf"/>
</dbReference>
<organism evidence="6 7">
    <name type="scientific">Saccharothrix violaceirubra</name>
    <dbReference type="NCBI Taxonomy" id="413306"/>
    <lineage>
        <taxon>Bacteria</taxon>
        <taxon>Bacillati</taxon>
        <taxon>Actinomycetota</taxon>
        <taxon>Actinomycetes</taxon>
        <taxon>Pseudonocardiales</taxon>
        <taxon>Pseudonocardiaceae</taxon>
        <taxon>Saccharothrix</taxon>
    </lineage>
</organism>
<dbReference type="InterPro" id="IPR050109">
    <property type="entry name" value="HTH-type_TetR-like_transc_reg"/>
</dbReference>
<dbReference type="PROSITE" id="PS50977">
    <property type="entry name" value="HTH_TETR_2"/>
    <property type="match status" value="1"/>
</dbReference>
<dbReference type="Proteomes" id="UP000542674">
    <property type="component" value="Unassembled WGS sequence"/>
</dbReference>
<dbReference type="RefSeq" id="WP_184674879.1">
    <property type="nucleotide sequence ID" value="NZ_BAABAI010000021.1"/>
</dbReference>